<evidence type="ECO:0000313" key="1">
    <source>
        <dbReference type="EMBL" id="OFV68793.1"/>
    </source>
</evidence>
<dbReference type="STRING" id="1838285.SCAL_000469"/>
<reference evidence="1" key="1">
    <citation type="submission" date="2016-05" db="EMBL/GenBank/DDBJ databases">
        <title>Microbial consortia oxidize butane by reversing methanogenesis.</title>
        <authorList>
            <person name="Laso-Perez R."/>
            <person name="Richter M."/>
            <person name="Wegener G."/>
            <person name="Musat F."/>
        </authorList>
    </citation>
    <scope>NUCLEOTIDE SEQUENCE [LARGE SCALE GENOMIC DNA]</scope>
    <source>
        <strain evidence="1">BOX2</strain>
    </source>
</reference>
<organism evidence="1 2">
    <name type="scientific">Candidatus Syntropharchaeum caldarium</name>
    <dbReference type="NCBI Taxonomy" id="1838285"/>
    <lineage>
        <taxon>Archaea</taxon>
        <taxon>Methanobacteriati</taxon>
        <taxon>Methanobacteriota</taxon>
        <taxon>Stenosarchaea group</taxon>
        <taxon>Methanomicrobia</taxon>
        <taxon>Methanosarcinales</taxon>
        <taxon>ANME-2 cluster</taxon>
        <taxon>Candidatus Syntropharchaeum</taxon>
    </lineage>
</organism>
<comment type="caution">
    <text evidence="1">The sequence shown here is derived from an EMBL/GenBank/DDBJ whole genome shotgun (WGS) entry which is preliminary data.</text>
</comment>
<dbReference type="Proteomes" id="UP000186940">
    <property type="component" value="Unassembled WGS sequence"/>
</dbReference>
<accession>A0A1F2PC21</accession>
<proteinExistence type="predicted"/>
<gene>
    <name evidence="1" type="ORF">SCAL_000469</name>
</gene>
<dbReference type="EMBL" id="LYOS01000001">
    <property type="protein sequence ID" value="OFV68793.1"/>
    <property type="molecule type" value="Genomic_DNA"/>
</dbReference>
<protein>
    <submittedName>
        <fullName evidence="1">Uncharacterized protein</fullName>
    </submittedName>
</protein>
<keyword evidence="2" id="KW-1185">Reference proteome</keyword>
<evidence type="ECO:0000313" key="2">
    <source>
        <dbReference type="Proteomes" id="UP000186940"/>
    </source>
</evidence>
<dbReference type="AlphaFoldDB" id="A0A1F2PC21"/>
<sequence>MRRILTLEQQIRNYVNNTNLYEKYFTSHLDEWNALCVAIDTLGDTCLALEYYEASGIGDEDGEKYLKLYGLFQAIFLQQDSIRQLYRIFLRSDLQPDSESAWKRIRELRNLTVGHPIEKKDKTGRKRCYISRVTIHSDGFQLIVWNKDKEQDEFEDINLKSLYEQYKLEAVKHLKSIHQAQIKKWNAF</sequence>
<name>A0A1F2PC21_9EURY</name>